<dbReference type="EMBL" id="JAPEUY010000008">
    <property type="protein sequence ID" value="KAJ4370725.1"/>
    <property type="molecule type" value="Genomic_DNA"/>
</dbReference>
<dbReference type="OrthoDB" id="2157530at2759"/>
<accession>A0A9W9CN00</accession>
<sequence length="506" mass="57630">MEGQRSTYTYSPLNEAHREIRLLHLLPKQRKTTHSGVEHARELEDIRCTFSLASLNDHPPFEALSYVWGDPKAVIPISLHGHEFPVTLNLHDALSNLRLDCEERILWADALCINQADNDVVFQFGQRARDASIIRDFADDMYRHAGECCRCTPYLRFENSSGVSVSGGIARFKRLTKSHENKDGLDLLSLMGGNSTRECYDPRDKIFGLLGLCGYPGDYRPDYSKSVRQVYEDFVVSQIREAQSLDILSYGYGARHRNLRLPSFVPDWTATLPHDSSLDAKQRYKIVRMGTFNAADCSKEEINIFHPGMGVTRAIAVDTIVDFDHLHGARSLKQEKILERHRRLAKVDDRTQVPYTSRIAALWKTWWGGITLQMNNARVTVSRIDDLDGSNYQQWQKGLFWDVSQKNVDPFYKIAFNYVSAGRKFIVTKMGYMGFAPESCEKGDLIVLMPGGKVPYILRPASEADEIPFTDWTPGNRFTFLGDAYLQGIMHGEAYDEERLELIALV</sequence>
<evidence type="ECO:0000259" key="1">
    <source>
        <dbReference type="Pfam" id="PF06985"/>
    </source>
</evidence>
<comment type="caution">
    <text evidence="2">The sequence shown here is derived from an EMBL/GenBank/DDBJ whole genome shotgun (WGS) entry which is preliminary data.</text>
</comment>
<proteinExistence type="predicted"/>
<dbReference type="InterPro" id="IPR010730">
    <property type="entry name" value="HET"/>
</dbReference>
<dbReference type="InterPro" id="IPR052895">
    <property type="entry name" value="HetReg/Transcr_Mod"/>
</dbReference>
<dbReference type="Pfam" id="PF26639">
    <property type="entry name" value="Het-6_barrel"/>
    <property type="match status" value="1"/>
</dbReference>
<dbReference type="Proteomes" id="UP001140560">
    <property type="component" value="Unassembled WGS sequence"/>
</dbReference>
<dbReference type="PANTHER" id="PTHR24148:SF73">
    <property type="entry name" value="HET DOMAIN PROTEIN (AFU_ORTHOLOGUE AFUA_8G01020)"/>
    <property type="match status" value="1"/>
</dbReference>
<name>A0A9W9CN00_9PLEO</name>
<dbReference type="Pfam" id="PF06985">
    <property type="entry name" value="HET"/>
    <property type="match status" value="1"/>
</dbReference>
<gene>
    <name evidence="2" type="ORF">N0V83_005246</name>
</gene>
<evidence type="ECO:0000313" key="3">
    <source>
        <dbReference type="Proteomes" id="UP001140560"/>
    </source>
</evidence>
<dbReference type="PANTHER" id="PTHR24148">
    <property type="entry name" value="ANKYRIN REPEAT DOMAIN-CONTAINING PROTEIN 39 HOMOLOG-RELATED"/>
    <property type="match status" value="1"/>
</dbReference>
<reference evidence="2" key="1">
    <citation type="submission" date="2022-10" db="EMBL/GenBank/DDBJ databases">
        <title>Tapping the CABI collections for fungal endophytes: first genome assemblies for Collariella, Neodidymelliopsis, Ascochyta clinopodiicola, Didymella pomorum, Didymosphaeria variabile, Neocosmospora piperis and Neocucurbitaria cava.</title>
        <authorList>
            <person name="Hill R."/>
        </authorList>
    </citation>
    <scope>NUCLEOTIDE SEQUENCE</scope>
    <source>
        <strain evidence="2">IMI 356814</strain>
    </source>
</reference>
<protein>
    <recommendedName>
        <fullName evidence="1">Heterokaryon incompatibility domain-containing protein</fullName>
    </recommendedName>
</protein>
<keyword evidence="3" id="KW-1185">Reference proteome</keyword>
<feature type="domain" description="Heterokaryon incompatibility" evidence="1">
    <location>
        <begin position="61"/>
        <end position="119"/>
    </location>
</feature>
<dbReference type="AlphaFoldDB" id="A0A9W9CN00"/>
<evidence type="ECO:0000313" key="2">
    <source>
        <dbReference type="EMBL" id="KAJ4370725.1"/>
    </source>
</evidence>
<organism evidence="2 3">
    <name type="scientific">Neocucurbitaria cava</name>
    <dbReference type="NCBI Taxonomy" id="798079"/>
    <lineage>
        <taxon>Eukaryota</taxon>
        <taxon>Fungi</taxon>
        <taxon>Dikarya</taxon>
        <taxon>Ascomycota</taxon>
        <taxon>Pezizomycotina</taxon>
        <taxon>Dothideomycetes</taxon>
        <taxon>Pleosporomycetidae</taxon>
        <taxon>Pleosporales</taxon>
        <taxon>Pleosporineae</taxon>
        <taxon>Cucurbitariaceae</taxon>
        <taxon>Neocucurbitaria</taxon>
    </lineage>
</organism>